<evidence type="ECO:0000256" key="4">
    <source>
        <dbReference type="ARBA" id="ARBA00022989"/>
    </source>
</evidence>
<keyword evidence="2" id="KW-1003">Cell membrane</keyword>
<keyword evidence="5 7" id="KW-0472">Membrane</keyword>
<sequence length="876" mass="98508">MLRNHNRQIISRMAVRTLKSHKRRSFTLILAALLSAFMIFCVFTVGVTYFQMQRLQNIRMSGGEFDAIMYGVSDEQKKSCEENPNILRAGVSAMSGYVAETEFDGTPNVVLMWADEVWWNEIMTPARKWVKGRYPVEENEVMVTEYALEKCGFKGLKTGDEFTAVYGAGDVKQETTFRISGIWDGYGDKSVFFVSEKFYRQTGFEPADVASGRICVQFRQRLITQRMQEEFIEAMNLRKQQRLFFTVDSAFSVQILLGIAGLVLVTCLCAYLLIYNIMYLTVAGNIRYYGLLQTIGMTGRQLRYLVRRQMLLIGGIGILGGIVLGSGVSFLVVPSVVKALGIGMGKGGDIQVTFHPMILVLTVLFTGITVFAAGRKPGKMAVVCSPMEALGYRPCGSQGVRAVKQSLLEKLFGRGGTEPERRRGSFRRASSNDRIWRMAKESIAKDKKKAGIVMLSLAAGMSVFLCMVTLLVSQGAREYNPNFRDFDLVMKNDTITKEKQEERVQIFDGKVMEKLKEIEGIREIDPLVYTEIAVPWEADFADQWMRKFYEMWMTIPYEEDLQEYKDFPENFGSSLVGIGKEDFEALNELAGQTVDEEDFLRGKTCLLYRNSLDLENDDVKGKRVTCTEYGNRENALTFEIAGLIDGNDYTALLGYPPTIIVSRQVVEEFVEEPLIFKIGLRYEEDKKNEGIWRRMVQTGGYRPSKAHEDTEASILAVMDDSPYRRDYSYGSKIEMMNEVKKAQGNMMEVGIGVALILAFIGVMNYVNTFIGNIQNKRVEIAILESIGMTGRQVRKMLLLEGLLYALGAWTVTAVGGTAVTYGIYQSMNYMGADFMVPVLPVLGMMAVSVVICVSVPAAAYRRIEKGGIVEYIVMPC</sequence>
<organism evidence="9 10">
    <name type="scientific">Sporofaciens musculi</name>
    <dbReference type="NCBI Taxonomy" id="2681861"/>
    <lineage>
        <taxon>Bacteria</taxon>
        <taxon>Bacillati</taxon>
        <taxon>Bacillota</taxon>
        <taxon>Clostridia</taxon>
        <taxon>Lachnospirales</taxon>
        <taxon>Lachnospiraceae</taxon>
        <taxon>Sporofaciens</taxon>
    </lineage>
</organism>
<dbReference type="InterPro" id="IPR003838">
    <property type="entry name" value="ABC3_permease_C"/>
</dbReference>
<name>A0A7X3ML81_9FIRM</name>
<dbReference type="InterPro" id="IPR050250">
    <property type="entry name" value="Macrolide_Exporter_MacB"/>
</dbReference>
<comment type="caution">
    <text evidence="9">The sequence shown here is derived from an EMBL/GenBank/DDBJ whole genome shotgun (WGS) entry which is preliminary data.</text>
</comment>
<reference evidence="9 10" key="1">
    <citation type="submission" date="2019-12" db="EMBL/GenBank/DDBJ databases">
        <title>Sporaefaciens musculi gen. nov., sp. nov., a novel bacterium isolated from the caecum of an obese mouse.</title>
        <authorList>
            <person name="Rasmussen T.S."/>
            <person name="Streidl T."/>
            <person name="Hitch T.C.A."/>
            <person name="Wortmann E."/>
            <person name="Deptula P."/>
            <person name="Hansen M."/>
            <person name="Nielsen D.S."/>
            <person name="Clavel T."/>
            <person name="Vogensen F.K."/>
        </authorList>
    </citation>
    <scope>NUCLEOTIDE SEQUENCE [LARGE SCALE GENOMIC DNA]</scope>
    <source>
        <strain evidence="9 10">WCA-9-b2</strain>
    </source>
</reference>
<dbReference type="AlphaFoldDB" id="A0A7X3ML81"/>
<evidence type="ECO:0000256" key="2">
    <source>
        <dbReference type="ARBA" id="ARBA00022475"/>
    </source>
</evidence>
<evidence type="ECO:0000313" key="10">
    <source>
        <dbReference type="Proteomes" id="UP000460412"/>
    </source>
</evidence>
<dbReference type="GO" id="GO:0005886">
    <property type="term" value="C:plasma membrane"/>
    <property type="evidence" value="ECO:0007669"/>
    <property type="project" value="UniProtKB-SubCell"/>
</dbReference>
<gene>
    <name evidence="9" type="ORF">GN277_25100</name>
</gene>
<keyword evidence="3 7" id="KW-0812">Transmembrane</keyword>
<feature type="transmembrane region" description="Helical" evidence="7">
    <location>
        <begin position="243"/>
        <end position="264"/>
    </location>
</feature>
<feature type="transmembrane region" description="Helical" evidence="7">
    <location>
        <begin position="26"/>
        <end position="50"/>
    </location>
</feature>
<dbReference type="Pfam" id="PF02687">
    <property type="entry name" value="FtsX"/>
    <property type="match status" value="2"/>
</dbReference>
<evidence type="ECO:0000256" key="5">
    <source>
        <dbReference type="ARBA" id="ARBA00023136"/>
    </source>
</evidence>
<feature type="domain" description="ABC3 transporter permease C-terminal" evidence="8">
    <location>
        <begin position="262"/>
        <end position="371"/>
    </location>
</feature>
<evidence type="ECO:0000256" key="1">
    <source>
        <dbReference type="ARBA" id="ARBA00004651"/>
    </source>
</evidence>
<feature type="transmembrane region" description="Helical" evidence="7">
    <location>
        <begin position="310"/>
        <end position="333"/>
    </location>
</feature>
<dbReference type="GO" id="GO:0022857">
    <property type="term" value="F:transmembrane transporter activity"/>
    <property type="evidence" value="ECO:0007669"/>
    <property type="project" value="TreeGrafter"/>
</dbReference>
<protein>
    <submittedName>
        <fullName evidence="9">FtsX-like permease family protein</fullName>
    </submittedName>
</protein>
<dbReference type="Proteomes" id="UP000460412">
    <property type="component" value="Unassembled WGS sequence"/>
</dbReference>
<dbReference type="PANTHER" id="PTHR30572:SF4">
    <property type="entry name" value="ABC TRANSPORTER PERMEASE YTRF"/>
    <property type="match status" value="1"/>
</dbReference>
<feature type="transmembrane region" description="Helical" evidence="7">
    <location>
        <begin position="353"/>
        <end position="373"/>
    </location>
</feature>
<comment type="similarity">
    <text evidence="6">Belongs to the ABC-4 integral membrane protein family.</text>
</comment>
<evidence type="ECO:0000256" key="6">
    <source>
        <dbReference type="ARBA" id="ARBA00038076"/>
    </source>
</evidence>
<comment type="subcellular location">
    <subcellularLocation>
        <location evidence="1">Cell membrane</location>
        <topology evidence="1">Multi-pass membrane protein</topology>
    </subcellularLocation>
</comment>
<evidence type="ECO:0000313" key="9">
    <source>
        <dbReference type="EMBL" id="MXP78496.1"/>
    </source>
</evidence>
<feature type="transmembrane region" description="Helical" evidence="7">
    <location>
        <begin position="749"/>
        <end position="767"/>
    </location>
</feature>
<feature type="transmembrane region" description="Helical" evidence="7">
    <location>
        <begin position="801"/>
        <end position="824"/>
    </location>
</feature>
<proteinExistence type="inferred from homology"/>
<evidence type="ECO:0000259" key="8">
    <source>
        <dbReference type="Pfam" id="PF02687"/>
    </source>
</evidence>
<keyword evidence="10" id="KW-1185">Reference proteome</keyword>
<keyword evidence="4 7" id="KW-1133">Transmembrane helix</keyword>
<feature type="domain" description="ABC3 transporter permease C-terminal" evidence="8">
    <location>
        <begin position="753"/>
        <end position="863"/>
    </location>
</feature>
<dbReference type="RefSeq" id="WP_159755181.1">
    <property type="nucleotide sequence ID" value="NZ_CASZNZ010000018.1"/>
</dbReference>
<accession>A0A7X3ML81</accession>
<evidence type="ECO:0000256" key="7">
    <source>
        <dbReference type="SAM" id="Phobius"/>
    </source>
</evidence>
<evidence type="ECO:0000256" key="3">
    <source>
        <dbReference type="ARBA" id="ARBA00022692"/>
    </source>
</evidence>
<feature type="transmembrane region" description="Helical" evidence="7">
    <location>
        <begin position="836"/>
        <end position="860"/>
    </location>
</feature>
<dbReference type="PANTHER" id="PTHR30572">
    <property type="entry name" value="MEMBRANE COMPONENT OF TRANSPORTER-RELATED"/>
    <property type="match status" value="1"/>
</dbReference>
<feature type="transmembrane region" description="Helical" evidence="7">
    <location>
        <begin position="450"/>
        <end position="472"/>
    </location>
</feature>
<dbReference type="EMBL" id="WUQX01000001">
    <property type="protein sequence ID" value="MXP78496.1"/>
    <property type="molecule type" value="Genomic_DNA"/>
</dbReference>